<dbReference type="HOGENOM" id="CLU_1599496_0_0_6"/>
<sequence>MADTPAKTSRAWLLDFGRGLQAAVGLHEMSQVVLTPTVFEVPYTPHYCSEILSWQDQLLPVVDVPSLLEGQKVFRSQQDVIGIAVYQKSLVNIGYAGVHLANLPTSLFVSDDQACALPPQLQYWQPLAIACFNLDNTVVPIIDLARLFSPTIRQSTFPKIPSHATA</sequence>
<dbReference type="GO" id="GO:0007165">
    <property type="term" value="P:signal transduction"/>
    <property type="evidence" value="ECO:0007669"/>
    <property type="project" value="InterPro"/>
</dbReference>
<dbReference type="InterPro" id="IPR002545">
    <property type="entry name" value="CheW-lke_dom"/>
</dbReference>
<dbReference type="Pfam" id="PF01584">
    <property type="entry name" value="CheW"/>
    <property type="match status" value="1"/>
</dbReference>
<dbReference type="SUPFAM" id="SSF50341">
    <property type="entry name" value="CheW-like"/>
    <property type="match status" value="1"/>
</dbReference>
<dbReference type="eggNOG" id="ENOG5033P1X">
    <property type="taxonomic scope" value="Bacteria"/>
</dbReference>
<evidence type="ECO:0000313" key="2">
    <source>
        <dbReference type="EMBL" id="EIJ43793.1"/>
    </source>
</evidence>
<proteinExistence type="predicted"/>
<accession>I3CJK0</accession>
<reference evidence="2 3" key="1">
    <citation type="submission" date="2011-11" db="EMBL/GenBank/DDBJ databases">
        <title>Improved High-Quality Draft sequence of Beggiatoa alba B18lD.</title>
        <authorList>
            <consortium name="US DOE Joint Genome Institute"/>
            <person name="Lucas S."/>
            <person name="Han J."/>
            <person name="Lapidus A."/>
            <person name="Cheng J.-F."/>
            <person name="Goodwin L."/>
            <person name="Pitluck S."/>
            <person name="Peters L."/>
            <person name="Mikhailova N."/>
            <person name="Held B."/>
            <person name="Detter J.C."/>
            <person name="Han C."/>
            <person name="Tapia R."/>
            <person name="Land M."/>
            <person name="Hauser L."/>
            <person name="Kyrpides N."/>
            <person name="Ivanova N."/>
            <person name="Pagani I."/>
            <person name="Samuel K."/>
            <person name="Teske A."/>
            <person name="Mueller J."/>
            <person name="Woyke T."/>
        </authorList>
    </citation>
    <scope>NUCLEOTIDE SEQUENCE [LARGE SCALE GENOMIC DNA]</scope>
    <source>
        <strain evidence="2 3">B18LD</strain>
    </source>
</reference>
<evidence type="ECO:0000259" key="1">
    <source>
        <dbReference type="Pfam" id="PF01584"/>
    </source>
</evidence>
<dbReference type="EMBL" id="JH600070">
    <property type="protein sequence ID" value="EIJ43793.1"/>
    <property type="molecule type" value="Genomic_DNA"/>
</dbReference>
<dbReference type="OrthoDB" id="5770970at2"/>
<keyword evidence="3" id="KW-1185">Reference proteome</keyword>
<evidence type="ECO:0000313" key="3">
    <source>
        <dbReference type="Proteomes" id="UP000005744"/>
    </source>
</evidence>
<feature type="domain" description="CheW-like" evidence="1">
    <location>
        <begin position="21"/>
        <end position="148"/>
    </location>
</feature>
<dbReference type="AlphaFoldDB" id="I3CJK0"/>
<dbReference type="STRING" id="395493.BegalDRAFT_2965"/>
<dbReference type="GO" id="GO:0006935">
    <property type="term" value="P:chemotaxis"/>
    <property type="evidence" value="ECO:0007669"/>
    <property type="project" value="InterPro"/>
</dbReference>
<gene>
    <name evidence="2" type="ORF">BegalDRAFT_2965</name>
</gene>
<dbReference type="Proteomes" id="UP000005744">
    <property type="component" value="Unassembled WGS sequence"/>
</dbReference>
<protein>
    <submittedName>
        <fullName evidence="2">Chemotaxis signal transduction protein</fullName>
    </submittedName>
</protein>
<name>I3CJK0_9GAMM</name>
<organism evidence="2 3">
    <name type="scientific">Beggiatoa alba B18LD</name>
    <dbReference type="NCBI Taxonomy" id="395493"/>
    <lineage>
        <taxon>Bacteria</taxon>
        <taxon>Pseudomonadati</taxon>
        <taxon>Pseudomonadota</taxon>
        <taxon>Gammaproteobacteria</taxon>
        <taxon>Thiotrichales</taxon>
        <taxon>Thiotrichaceae</taxon>
        <taxon>Beggiatoa</taxon>
    </lineage>
</organism>
<dbReference type="InterPro" id="IPR036061">
    <property type="entry name" value="CheW-like_dom_sf"/>
</dbReference>
<dbReference type="RefSeq" id="WP_002691285.1">
    <property type="nucleotide sequence ID" value="NZ_JH600070.1"/>
</dbReference>